<evidence type="ECO:0000256" key="2">
    <source>
        <dbReference type="PIRSR" id="PIRSR601461-2"/>
    </source>
</evidence>
<accession>A0A074SLT2</accession>
<feature type="disulfide bond" evidence="2">
    <location>
        <begin position="115"/>
        <end position="120"/>
    </location>
</feature>
<dbReference type="AlphaFoldDB" id="A0A074SLT2"/>
<evidence type="ECO:0000259" key="3">
    <source>
        <dbReference type="PROSITE" id="PS51767"/>
    </source>
</evidence>
<name>A0A074SLT2_9AGAM</name>
<comment type="similarity">
    <text evidence="1">Belongs to the peptidase A1 family.</text>
</comment>
<reference evidence="4 5" key="1">
    <citation type="submission" date="2013-12" db="EMBL/GenBank/DDBJ databases">
        <authorList>
            <person name="Cubeta M."/>
            <person name="Pakala S."/>
            <person name="Fedorova N."/>
            <person name="Thomas E."/>
            <person name="Dean R."/>
            <person name="Jabaji S."/>
            <person name="Neate S."/>
            <person name="Toda T."/>
            <person name="Tavantzis S."/>
            <person name="Vilgalys R."/>
            <person name="Bharathan N."/>
            <person name="Pakala S."/>
            <person name="Losada L.S."/>
            <person name="Zafar N."/>
            <person name="Nierman W."/>
        </authorList>
    </citation>
    <scope>NUCLEOTIDE SEQUENCE [LARGE SCALE GENOMIC DNA]</scope>
    <source>
        <strain evidence="4 5">123E</strain>
    </source>
</reference>
<evidence type="ECO:0000313" key="5">
    <source>
        <dbReference type="Proteomes" id="UP000027456"/>
    </source>
</evidence>
<keyword evidence="5" id="KW-1185">Reference proteome</keyword>
<dbReference type="Proteomes" id="UP000027456">
    <property type="component" value="Unassembled WGS sequence"/>
</dbReference>
<evidence type="ECO:0000256" key="1">
    <source>
        <dbReference type="ARBA" id="ARBA00007447"/>
    </source>
</evidence>
<dbReference type="InterPro" id="IPR021109">
    <property type="entry name" value="Peptidase_aspartic_dom_sf"/>
</dbReference>
<feature type="domain" description="Peptidase A1" evidence="3">
    <location>
        <begin position="84"/>
        <end position="184"/>
    </location>
</feature>
<protein>
    <submittedName>
        <fullName evidence="4">Aspartic protease</fullName>
    </submittedName>
</protein>
<keyword evidence="2" id="KW-1015">Disulfide bond</keyword>
<gene>
    <name evidence="4" type="ORF">V565_068350</name>
</gene>
<dbReference type="PROSITE" id="PS51767">
    <property type="entry name" value="PEPTIDASE_A1"/>
    <property type="match status" value="1"/>
</dbReference>
<dbReference type="Pfam" id="PF00026">
    <property type="entry name" value="Asp"/>
    <property type="match status" value="1"/>
</dbReference>
<dbReference type="Gene3D" id="2.40.70.10">
    <property type="entry name" value="Acid Proteases"/>
    <property type="match status" value="1"/>
</dbReference>
<dbReference type="EMBL" id="AZST01000197">
    <property type="protein sequence ID" value="KEP51047.1"/>
    <property type="molecule type" value="Genomic_DNA"/>
</dbReference>
<dbReference type="OrthoDB" id="15189at2759"/>
<dbReference type="STRING" id="1423351.A0A074SLT2"/>
<dbReference type="PANTHER" id="PTHR47966:SF51">
    <property type="entry name" value="BETA-SITE APP-CLEAVING ENZYME, ISOFORM A-RELATED"/>
    <property type="match status" value="1"/>
</dbReference>
<comment type="caution">
    <text evidence="4">The sequence shown here is derived from an EMBL/GenBank/DDBJ whole genome shotgun (WGS) entry which is preliminary data.</text>
</comment>
<dbReference type="PANTHER" id="PTHR47966">
    <property type="entry name" value="BETA-SITE APP-CLEAVING ENZYME, ISOFORM A-RELATED"/>
    <property type="match status" value="1"/>
</dbReference>
<dbReference type="InterPro" id="IPR033121">
    <property type="entry name" value="PEPTIDASE_A1"/>
</dbReference>
<dbReference type="InterPro" id="IPR001461">
    <property type="entry name" value="Aspartic_peptidase_A1"/>
</dbReference>
<dbReference type="GO" id="GO:0004190">
    <property type="term" value="F:aspartic-type endopeptidase activity"/>
    <property type="evidence" value="ECO:0007669"/>
    <property type="project" value="InterPro"/>
</dbReference>
<evidence type="ECO:0000313" key="4">
    <source>
        <dbReference type="EMBL" id="KEP51047.1"/>
    </source>
</evidence>
<proteinExistence type="inferred from homology"/>
<sequence length="184" mass="19929">MVKKPGCMRTFNPTHVSFSISLNKLGSPLAKNGVIIPEALARQAHWEDDKYCAGINKIGPSKSPVSLFKRHREPLERWANGMLWSGQIEIGTPPRTFVVEFDTGSSDFWVLSSACGAPECSSGNKYDPSQSTTSKPQPGEFSIEYVGGWGVSGPVYTETVTVAELSVQGEVMGKLDQGDNSLDC</sequence>
<keyword evidence="4" id="KW-0378">Hydrolase</keyword>
<keyword evidence="4" id="KW-0645">Protease</keyword>
<dbReference type="SUPFAM" id="SSF50630">
    <property type="entry name" value="Acid proteases"/>
    <property type="match status" value="1"/>
</dbReference>
<dbReference type="GO" id="GO:0006508">
    <property type="term" value="P:proteolysis"/>
    <property type="evidence" value="ECO:0007669"/>
    <property type="project" value="UniProtKB-KW"/>
</dbReference>
<organism evidence="4 5">
    <name type="scientific">Rhizoctonia solani 123E</name>
    <dbReference type="NCBI Taxonomy" id="1423351"/>
    <lineage>
        <taxon>Eukaryota</taxon>
        <taxon>Fungi</taxon>
        <taxon>Dikarya</taxon>
        <taxon>Basidiomycota</taxon>
        <taxon>Agaricomycotina</taxon>
        <taxon>Agaricomycetes</taxon>
        <taxon>Cantharellales</taxon>
        <taxon>Ceratobasidiaceae</taxon>
        <taxon>Rhizoctonia</taxon>
    </lineage>
</organism>
<dbReference type="HOGENOM" id="CLU_1468996_0_0_1"/>